<sequence length="452" mass="50456">MDSYDHELERAAKELESIPRKLSESNIKALGIANHFETFEDDLHDVGSTQSKGKRLSLSGSIIVIDFDFTSADIIESVSLSLSQEAKVVNSSAFSKQNNPEKRIIETLGESRLDKFSRLLSFLSRCDRFSTKDVNCFNALDLVSEAIHTYVSSHGNSKSFGELVLNPTEQIGLGLKYHKDYLCMIDAVPGNRKQFNLRNFKEVSDWIDPETGEWIKELPEIDYEARSELALTLDPPIILPEPLVTDWQALVSNPAPDLNERINVSSFSVQRHPKFSTPTNRSDDFSVSVGNMLPVNLLEVSQIPLSKPSDIPDILLHLRQYAVIAELLRSVLQGPEVGEAADAVDISISDALELQDQTVHRKRVPLAVSFFQNSKYPDMVTIDVDHVLSDLKMQINVDRDGSCDIKISPENSRYNLSDVEKLIGNGDLAFAVSYIFSAHGRLRRSSSVSMSN</sequence>
<dbReference type="AlphaFoldDB" id="A0AAV5RF94"/>
<evidence type="ECO:0000256" key="1">
    <source>
        <dbReference type="ARBA" id="ARBA00004123"/>
    </source>
</evidence>
<dbReference type="InterPro" id="IPR019680">
    <property type="entry name" value="Mediator_Med1"/>
</dbReference>
<evidence type="ECO:0000256" key="7">
    <source>
        <dbReference type="RuleBase" id="RU364059"/>
    </source>
</evidence>
<keyword evidence="6 7" id="KW-0539">Nucleus</keyword>
<comment type="similarity">
    <text evidence="2 7">Belongs to the Mediator complex subunit 1 family.</text>
</comment>
<comment type="function">
    <text evidence="7">Component of the Mediator complex, a coactivator involved in the regulated transcription of nearly all RNA polymerase II-dependent genes. Mediator functions as a bridge to convey information from gene-specific regulatory proteins to the basal RNA polymerase II transcription machinery. Mediator is recruited to promoters by direct interactions with regulatory proteins and serves as a scaffold for the assembly of a functional preinitiation complex with RNA polymerase II and the general transcription factors.</text>
</comment>
<evidence type="ECO:0000313" key="10">
    <source>
        <dbReference type="Proteomes" id="UP001362899"/>
    </source>
</evidence>
<dbReference type="GO" id="GO:0016592">
    <property type="term" value="C:mediator complex"/>
    <property type="evidence" value="ECO:0007669"/>
    <property type="project" value="InterPro"/>
</dbReference>
<evidence type="ECO:0000256" key="5">
    <source>
        <dbReference type="ARBA" id="ARBA00023163"/>
    </source>
</evidence>
<proteinExistence type="inferred from homology"/>
<dbReference type="Proteomes" id="UP001362899">
    <property type="component" value="Unassembled WGS sequence"/>
</dbReference>
<dbReference type="Pfam" id="PF10744">
    <property type="entry name" value="Med1"/>
    <property type="match status" value="2"/>
</dbReference>
<keyword evidence="5 7" id="KW-0804">Transcription</keyword>
<organism evidence="9 10">
    <name type="scientific">Starmerella bacillaris</name>
    <name type="common">Yeast</name>
    <name type="synonym">Candida zemplinina</name>
    <dbReference type="NCBI Taxonomy" id="1247836"/>
    <lineage>
        <taxon>Eukaryota</taxon>
        <taxon>Fungi</taxon>
        <taxon>Dikarya</taxon>
        <taxon>Ascomycota</taxon>
        <taxon>Saccharomycotina</taxon>
        <taxon>Dipodascomycetes</taxon>
        <taxon>Dipodascales</taxon>
        <taxon>Trichomonascaceae</taxon>
        <taxon>Starmerella</taxon>
    </lineage>
</organism>
<reference evidence="9 10" key="1">
    <citation type="journal article" date="2023" name="Elife">
        <title>Identification of key yeast species and microbe-microbe interactions impacting larval growth of Drosophila in the wild.</title>
        <authorList>
            <person name="Mure A."/>
            <person name="Sugiura Y."/>
            <person name="Maeda R."/>
            <person name="Honda K."/>
            <person name="Sakurai N."/>
            <person name="Takahashi Y."/>
            <person name="Watada M."/>
            <person name="Katoh T."/>
            <person name="Gotoh A."/>
            <person name="Gotoh Y."/>
            <person name="Taniguchi I."/>
            <person name="Nakamura K."/>
            <person name="Hayashi T."/>
            <person name="Katayama T."/>
            <person name="Uemura T."/>
            <person name="Hattori Y."/>
        </authorList>
    </citation>
    <scope>NUCLEOTIDE SEQUENCE [LARGE SCALE GENOMIC DNA]</scope>
    <source>
        <strain evidence="9 10">SB-73</strain>
    </source>
</reference>
<comment type="subcellular location">
    <subcellularLocation>
        <location evidence="1 7">Nucleus</location>
    </subcellularLocation>
</comment>
<feature type="domain" description="Mediator complex subunit Med1" evidence="8">
    <location>
        <begin position="226"/>
        <end position="332"/>
    </location>
</feature>
<dbReference type="PANTHER" id="PTHR35041:SF4">
    <property type="entry name" value="MEDIATOR OF RNA POLYMERASE II TRANSCRIPTION SUBUNIT 1"/>
    <property type="match status" value="1"/>
</dbReference>
<protein>
    <recommendedName>
        <fullName evidence="7">Mediator of RNA polymerase II transcription subunit 1</fullName>
    </recommendedName>
    <alternativeName>
        <fullName evidence="7">Mediator complex subunit 1</fullName>
    </alternativeName>
</protein>
<dbReference type="PANTHER" id="PTHR35041">
    <property type="entry name" value="MEDIATOR OF RNA POLYMERASE II TRANSCRIPTION SUBUNIT 1"/>
    <property type="match status" value="1"/>
</dbReference>
<keyword evidence="10" id="KW-1185">Reference proteome</keyword>
<evidence type="ECO:0000256" key="2">
    <source>
        <dbReference type="ARBA" id="ARBA00006210"/>
    </source>
</evidence>
<evidence type="ECO:0000256" key="4">
    <source>
        <dbReference type="ARBA" id="ARBA00023159"/>
    </source>
</evidence>
<keyword evidence="3 7" id="KW-0805">Transcription regulation</keyword>
<evidence type="ECO:0000259" key="8">
    <source>
        <dbReference type="Pfam" id="PF10744"/>
    </source>
</evidence>
<evidence type="ECO:0000256" key="3">
    <source>
        <dbReference type="ARBA" id="ARBA00023015"/>
    </source>
</evidence>
<evidence type="ECO:0000256" key="6">
    <source>
        <dbReference type="ARBA" id="ARBA00023242"/>
    </source>
</evidence>
<name>A0AAV5RF94_STABA</name>
<dbReference type="GO" id="GO:0045944">
    <property type="term" value="P:positive regulation of transcription by RNA polymerase II"/>
    <property type="evidence" value="ECO:0007669"/>
    <property type="project" value="UniProtKB-ARBA"/>
</dbReference>
<feature type="domain" description="Mediator complex subunit Med1" evidence="8">
    <location>
        <begin position="20"/>
        <end position="205"/>
    </location>
</feature>
<gene>
    <name evidence="9" type="ORF">DASB73_009980</name>
</gene>
<dbReference type="GO" id="GO:0003712">
    <property type="term" value="F:transcription coregulator activity"/>
    <property type="evidence" value="ECO:0007669"/>
    <property type="project" value="InterPro"/>
</dbReference>
<dbReference type="EMBL" id="BTGC01000003">
    <property type="protein sequence ID" value="GMM50040.1"/>
    <property type="molecule type" value="Genomic_DNA"/>
</dbReference>
<comment type="caution">
    <text evidence="9">The sequence shown here is derived from an EMBL/GenBank/DDBJ whole genome shotgun (WGS) entry which is preliminary data.</text>
</comment>
<evidence type="ECO:0000313" key="9">
    <source>
        <dbReference type="EMBL" id="GMM50040.1"/>
    </source>
</evidence>
<keyword evidence="4 7" id="KW-0010">Activator</keyword>
<accession>A0AAV5RF94</accession>